<dbReference type="GO" id="GO:0001522">
    <property type="term" value="P:pseudouridine synthesis"/>
    <property type="evidence" value="ECO:0007669"/>
    <property type="project" value="InterPro"/>
</dbReference>
<dbReference type="Gene3D" id="3.30.70.580">
    <property type="entry name" value="Pseudouridine synthase I, catalytic domain, N-terminal subdomain"/>
    <property type="match status" value="1"/>
</dbReference>
<dbReference type="KEGG" id="rpne:NCTC8284_01909"/>
<dbReference type="AlphaFoldDB" id="A0A3S4U961"/>
<protein>
    <submittedName>
        <fullName evidence="2">tRNA pseudouridine synthase A</fullName>
        <ecNumber evidence="2">5.4.99.12</ecNumber>
    </submittedName>
</protein>
<evidence type="ECO:0000256" key="1">
    <source>
        <dbReference type="ARBA" id="ARBA00023235"/>
    </source>
</evidence>
<dbReference type="EMBL" id="LR134405">
    <property type="protein sequence ID" value="VEH66733.1"/>
    <property type="molecule type" value="Genomic_DNA"/>
</dbReference>
<dbReference type="GO" id="GO:0006396">
    <property type="term" value="P:RNA processing"/>
    <property type="evidence" value="ECO:0007669"/>
    <property type="project" value="UniProtKB-ARBA"/>
</dbReference>
<dbReference type="InterPro" id="IPR020094">
    <property type="entry name" value="TruA/RsuA/RluB/E/F_N"/>
</dbReference>
<reference evidence="2 3" key="1">
    <citation type="submission" date="2018-12" db="EMBL/GenBank/DDBJ databases">
        <authorList>
            <consortium name="Pathogen Informatics"/>
        </authorList>
    </citation>
    <scope>NUCLEOTIDE SEQUENCE [LARGE SCALE GENOMIC DNA]</scope>
    <source>
        <strain evidence="2 3">NCTC8284</strain>
    </source>
</reference>
<accession>A0A3S4U961</accession>
<gene>
    <name evidence="2" type="primary">truA_1</name>
    <name evidence="2" type="ORF">NCTC8284_01909</name>
</gene>
<dbReference type="GO" id="GO:0160147">
    <property type="term" value="F:tRNA pseudouridine(38-40) synthase activity"/>
    <property type="evidence" value="ECO:0007669"/>
    <property type="project" value="UniProtKB-EC"/>
</dbReference>
<organism evidence="2 3">
    <name type="scientific">Rodentibacter pneumotropicus</name>
    <dbReference type="NCBI Taxonomy" id="758"/>
    <lineage>
        <taxon>Bacteria</taxon>
        <taxon>Pseudomonadati</taxon>
        <taxon>Pseudomonadota</taxon>
        <taxon>Gammaproteobacteria</taxon>
        <taxon>Pasteurellales</taxon>
        <taxon>Pasteurellaceae</taxon>
        <taxon>Rodentibacter</taxon>
    </lineage>
</organism>
<keyword evidence="1 2" id="KW-0413">Isomerase</keyword>
<dbReference type="SUPFAM" id="SSF55120">
    <property type="entry name" value="Pseudouridine synthase"/>
    <property type="match status" value="1"/>
</dbReference>
<name>A0A3S4U961_9PAST</name>
<sequence length="54" mass="6481">MKNTKDDSLVFFMESEVEMKIALGIEYNGQHYFGWQRQEKLRTVQEELEKPCLL</sequence>
<dbReference type="InterPro" id="IPR020103">
    <property type="entry name" value="PsdUridine_synth_cat_dom_sf"/>
</dbReference>
<dbReference type="EC" id="5.4.99.12" evidence="2"/>
<evidence type="ECO:0000313" key="3">
    <source>
        <dbReference type="Proteomes" id="UP000278733"/>
    </source>
</evidence>
<evidence type="ECO:0000313" key="2">
    <source>
        <dbReference type="EMBL" id="VEH66733.1"/>
    </source>
</evidence>
<dbReference type="GO" id="GO:0003723">
    <property type="term" value="F:RNA binding"/>
    <property type="evidence" value="ECO:0007669"/>
    <property type="project" value="InterPro"/>
</dbReference>
<dbReference type="Proteomes" id="UP000278733">
    <property type="component" value="Chromosome"/>
</dbReference>
<proteinExistence type="predicted"/>